<evidence type="ECO:0000313" key="3">
    <source>
        <dbReference type="Proteomes" id="UP001596547"/>
    </source>
</evidence>
<proteinExistence type="predicted"/>
<feature type="transmembrane region" description="Helical" evidence="1">
    <location>
        <begin position="261"/>
        <end position="286"/>
    </location>
</feature>
<dbReference type="RefSeq" id="WP_276306323.1">
    <property type="nucleotide sequence ID" value="NZ_CP119993.1"/>
</dbReference>
<dbReference type="EMBL" id="JBHTBF010000003">
    <property type="protein sequence ID" value="MFC7318842.1"/>
    <property type="molecule type" value="Genomic_DNA"/>
</dbReference>
<keyword evidence="1" id="KW-0812">Transmembrane</keyword>
<gene>
    <name evidence="2" type="ORF">ACFQPE_18860</name>
</gene>
<accession>A0ABD6AEG6</accession>
<keyword evidence="3" id="KW-1185">Reference proteome</keyword>
<feature type="transmembrane region" description="Helical" evidence="1">
    <location>
        <begin position="158"/>
        <end position="174"/>
    </location>
</feature>
<feature type="transmembrane region" description="Helical" evidence="1">
    <location>
        <begin position="346"/>
        <end position="366"/>
    </location>
</feature>
<keyword evidence="1" id="KW-0472">Membrane</keyword>
<name>A0ABD6AEG6_9EURY</name>
<protein>
    <submittedName>
        <fullName evidence="2">Uncharacterized protein</fullName>
    </submittedName>
</protein>
<dbReference type="AlphaFoldDB" id="A0ABD6AEG6"/>
<comment type="caution">
    <text evidence="2">The sequence shown here is derived from an EMBL/GenBank/DDBJ whole genome shotgun (WGS) entry which is preliminary data.</text>
</comment>
<keyword evidence="1" id="KW-1133">Transmembrane helix</keyword>
<feature type="transmembrane region" description="Helical" evidence="1">
    <location>
        <begin position="101"/>
        <end position="120"/>
    </location>
</feature>
<feature type="transmembrane region" description="Helical" evidence="1">
    <location>
        <begin position="32"/>
        <end position="51"/>
    </location>
</feature>
<dbReference type="Proteomes" id="UP001596547">
    <property type="component" value="Unassembled WGS sequence"/>
</dbReference>
<feature type="transmembrane region" description="Helical" evidence="1">
    <location>
        <begin position="63"/>
        <end position="81"/>
    </location>
</feature>
<evidence type="ECO:0000313" key="2">
    <source>
        <dbReference type="EMBL" id="MFC7318842.1"/>
    </source>
</evidence>
<feature type="transmembrane region" description="Helical" evidence="1">
    <location>
        <begin position="132"/>
        <end position="152"/>
    </location>
</feature>
<reference evidence="2 3" key="1">
    <citation type="journal article" date="2019" name="Int. J. Syst. Evol. Microbiol.">
        <title>The Global Catalogue of Microorganisms (GCM) 10K type strain sequencing project: providing services to taxonomists for standard genome sequencing and annotation.</title>
        <authorList>
            <consortium name="The Broad Institute Genomics Platform"/>
            <consortium name="The Broad Institute Genome Sequencing Center for Infectious Disease"/>
            <person name="Wu L."/>
            <person name="Ma J."/>
        </authorList>
    </citation>
    <scope>NUCLEOTIDE SEQUENCE [LARGE SCALE GENOMIC DNA]</scope>
    <source>
        <strain evidence="2 3">PSR21</strain>
    </source>
</reference>
<evidence type="ECO:0000256" key="1">
    <source>
        <dbReference type="SAM" id="Phobius"/>
    </source>
</evidence>
<organism evidence="2 3">
    <name type="scientific">Halomarina halobia</name>
    <dbReference type="NCBI Taxonomy" id="3033386"/>
    <lineage>
        <taxon>Archaea</taxon>
        <taxon>Methanobacteriati</taxon>
        <taxon>Methanobacteriota</taxon>
        <taxon>Stenosarchaea group</taxon>
        <taxon>Halobacteria</taxon>
        <taxon>Halobacteriales</taxon>
        <taxon>Natronomonadaceae</taxon>
        <taxon>Halomarina</taxon>
    </lineage>
</organism>
<dbReference type="GeneID" id="79316970"/>
<sequence length="392" mass="41324">MSLGLLLFIGVSTVPGVVSAHGGEHTPGIPQWYGLVVLLLGFGVLGASVALNRRDRLARTEHALAGVFLGVVIAALGGILIVQLSPINELSGNTMPFSRTLYLPLALGVGLAIITASVFLGQLRWPTRPRYAILGGLLGLWVAYPALVRGLAVYHHPIGYMIALAVPLTVGYIIRRDGQDVLREVARDPVARRFGFGVGFVMVIFFIFSTGLLSFVPEEGIINGETTIHTPAFVDTVPTANPLVVWPAVQFWFPQIPLSGMLSVGTLLIVGLLGALVSMNAMLAAYQWLRVKRTSSTQSAAGAAALVGPNTCGCCGPMFAQLAVVLIGPSAAAPLYWLFVDFSSPVGAFFFVGSVALLTGGFVYSANALAPDLCSISADEHSHGTEQIRSSN</sequence>
<feature type="transmembrane region" description="Helical" evidence="1">
    <location>
        <begin position="194"/>
        <end position="216"/>
    </location>
</feature>